<dbReference type="Proteomes" id="UP000000238">
    <property type="component" value="Chromosome"/>
</dbReference>
<dbReference type="Gene3D" id="3.40.190.10">
    <property type="entry name" value="Periplasmic binding protein-like II"/>
    <property type="match status" value="2"/>
</dbReference>
<keyword evidence="2 3" id="KW-0732">Signal</keyword>
<dbReference type="Pfam" id="PF00497">
    <property type="entry name" value="SBP_bac_3"/>
    <property type="match status" value="1"/>
</dbReference>
<proteinExistence type="inferred from homology"/>
<dbReference type="STRING" id="349521.HCH_02571"/>
<evidence type="ECO:0000313" key="5">
    <source>
        <dbReference type="EMBL" id="ABC29371.1"/>
    </source>
</evidence>
<dbReference type="SUPFAM" id="SSF53850">
    <property type="entry name" value="Periplasmic binding protein-like II"/>
    <property type="match status" value="1"/>
</dbReference>
<feature type="domain" description="Solute-binding protein family 3/N-terminal" evidence="4">
    <location>
        <begin position="38"/>
        <end position="260"/>
    </location>
</feature>
<dbReference type="AlphaFoldDB" id="Q2SJ03"/>
<dbReference type="InterPro" id="IPR001638">
    <property type="entry name" value="Solute-binding_3/MltF_N"/>
</dbReference>
<evidence type="ECO:0000256" key="2">
    <source>
        <dbReference type="ARBA" id="ARBA00022729"/>
    </source>
</evidence>
<evidence type="ECO:0000256" key="1">
    <source>
        <dbReference type="ARBA" id="ARBA00010333"/>
    </source>
</evidence>
<dbReference type="RefSeq" id="WP_011396440.1">
    <property type="nucleotide sequence ID" value="NC_007645.1"/>
</dbReference>
<organism evidence="5 6">
    <name type="scientific">Hahella chejuensis (strain KCTC 2396)</name>
    <dbReference type="NCBI Taxonomy" id="349521"/>
    <lineage>
        <taxon>Bacteria</taxon>
        <taxon>Pseudomonadati</taxon>
        <taxon>Pseudomonadota</taxon>
        <taxon>Gammaproteobacteria</taxon>
        <taxon>Oceanospirillales</taxon>
        <taxon>Hahellaceae</taxon>
        <taxon>Hahella</taxon>
    </lineage>
</organism>
<dbReference type="SMART" id="SM00062">
    <property type="entry name" value="PBPb"/>
    <property type="match status" value="1"/>
</dbReference>
<feature type="chain" id="PRO_5004215534" evidence="3">
    <location>
        <begin position="24"/>
        <end position="260"/>
    </location>
</feature>
<accession>Q2SJ03</accession>
<feature type="signal peptide" evidence="3">
    <location>
        <begin position="1"/>
        <end position="23"/>
    </location>
</feature>
<dbReference type="PANTHER" id="PTHR35936:SF35">
    <property type="entry name" value="L-CYSTINE-BINDING PROTEIN TCYJ"/>
    <property type="match status" value="1"/>
</dbReference>
<dbReference type="KEGG" id="hch:HCH_02571"/>
<evidence type="ECO:0000256" key="3">
    <source>
        <dbReference type="SAM" id="SignalP"/>
    </source>
</evidence>
<comment type="similarity">
    <text evidence="1">Belongs to the bacterial solute-binding protein 3 family.</text>
</comment>
<keyword evidence="6" id="KW-1185">Reference proteome</keyword>
<protein>
    <submittedName>
        <fullName evidence="5">ABC-type amino acid transport/signal transduction systems, periplasmic component/domain</fullName>
    </submittedName>
</protein>
<evidence type="ECO:0000259" key="4">
    <source>
        <dbReference type="SMART" id="SM00062"/>
    </source>
</evidence>
<dbReference type="HOGENOM" id="CLU_064076_9_0_6"/>
<reference evidence="5 6" key="1">
    <citation type="journal article" date="2005" name="Nucleic Acids Res.">
        <title>Genomic blueprint of Hahella chejuensis, a marine microbe producing an algicidal agent.</title>
        <authorList>
            <person name="Jeong H."/>
            <person name="Yim J.H."/>
            <person name="Lee C."/>
            <person name="Choi S.-H."/>
            <person name="Park Y.K."/>
            <person name="Yoon S.H."/>
            <person name="Hur C.-G."/>
            <person name="Kang H.-Y."/>
            <person name="Kim D."/>
            <person name="Lee H.H."/>
            <person name="Park K.H."/>
            <person name="Park S.-H."/>
            <person name="Park H.-S."/>
            <person name="Lee H.K."/>
            <person name="Oh T.K."/>
            <person name="Kim J.F."/>
        </authorList>
    </citation>
    <scope>NUCLEOTIDE SEQUENCE [LARGE SCALE GENOMIC DNA]</scope>
    <source>
        <strain evidence="5 6">KCTC 2396</strain>
    </source>
</reference>
<dbReference type="eggNOG" id="COG0834">
    <property type="taxonomic scope" value="Bacteria"/>
</dbReference>
<dbReference type="PANTHER" id="PTHR35936">
    <property type="entry name" value="MEMBRANE-BOUND LYTIC MUREIN TRANSGLYCOSYLASE F"/>
    <property type="match status" value="1"/>
</dbReference>
<name>Q2SJ03_HAHCH</name>
<evidence type="ECO:0000313" key="6">
    <source>
        <dbReference type="Proteomes" id="UP000000238"/>
    </source>
</evidence>
<gene>
    <name evidence="5" type="ordered locus">HCH_02571</name>
</gene>
<dbReference type="EMBL" id="CP000155">
    <property type="protein sequence ID" value="ABC29371.1"/>
    <property type="molecule type" value="Genomic_DNA"/>
</dbReference>
<sequence>MTLVSLRCIGALLLLVWSIAPLAANSVDTPDAAQSKTEIRVAIDAWPPFRILDEEEGYSGIDFDLWARLANELKLDIDYVRCPWVRCLKMMEDGSVDAMSGLALRPDRALYMDYLEPAYYSCSTVFYVRKGRGEIVQDYEDLYRIDVGIVTGSAYFQAFDDDERINKVGVSTEKQLVEMLGRLRLTAIVGTDCQADYEIAQSPYKGQFEKAEYRPGNSVDLYFAISKKSFFHSKKDEFSQALAHILEAGAIEEITHRYLH</sequence>
<dbReference type="OrthoDB" id="370676at2"/>